<reference evidence="2" key="1">
    <citation type="journal article" date="2014" name="Front. Microbiol.">
        <title>High frequency of phylogenetically diverse reductive dehalogenase-homologous genes in deep subseafloor sedimentary metagenomes.</title>
        <authorList>
            <person name="Kawai M."/>
            <person name="Futagami T."/>
            <person name="Toyoda A."/>
            <person name="Takaki Y."/>
            <person name="Nishi S."/>
            <person name="Hori S."/>
            <person name="Arai W."/>
            <person name="Tsubouchi T."/>
            <person name="Morono Y."/>
            <person name="Uchiyama I."/>
            <person name="Ito T."/>
            <person name="Fujiyama A."/>
            <person name="Inagaki F."/>
            <person name="Takami H."/>
        </authorList>
    </citation>
    <scope>NUCLEOTIDE SEQUENCE</scope>
    <source>
        <strain evidence="2">Expedition CK06-06</strain>
    </source>
</reference>
<proteinExistence type="predicted"/>
<gene>
    <name evidence="2" type="ORF">S12H4_35251</name>
</gene>
<organism evidence="2">
    <name type="scientific">marine sediment metagenome</name>
    <dbReference type="NCBI Taxonomy" id="412755"/>
    <lineage>
        <taxon>unclassified sequences</taxon>
        <taxon>metagenomes</taxon>
        <taxon>ecological metagenomes</taxon>
    </lineage>
</organism>
<protein>
    <submittedName>
        <fullName evidence="2">Uncharacterized protein</fullName>
    </submittedName>
</protein>
<comment type="caution">
    <text evidence="2">The sequence shown here is derived from an EMBL/GenBank/DDBJ whole genome shotgun (WGS) entry which is preliminary data.</text>
</comment>
<sequence length="208" mass="24978">MCKDRTSRQDFDLIKGLIDSKQDFNIFQVLKNENISLLEFFYIYRRFLLTNYMDEKLNKLQKKNVSNYLVKKGVYKSRDAVYRCYLVLSNKSLKPSDSYFFERTYKKAIDQISIIKKEVLFFDESINSFCEKDNTYSNEFISLCEKYNLRPSVERGKKKTKYKLTKPKKEKKEKKKTTMNKGRTKKQDFEMVKNWITEENPSSVLQLL</sequence>
<feature type="region of interest" description="Disordered" evidence="1">
    <location>
        <begin position="155"/>
        <end position="186"/>
    </location>
</feature>
<evidence type="ECO:0000313" key="2">
    <source>
        <dbReference type="EMBL" id="GAI97310.1"/>
    </source>
</evidence>
<dbReference type="EMBL" id="BARW01020923">
    <property type="protein sequence ID" value="GAI97310.1"/>
    <property type="molecule type" value="Genomic_DNA"/>
</dbReference>
<evidence type="ECO:0000256" key="1">
    <source>
        <dbReference type="SAM" id="MobiDB-lite"/>
    </source>
</evidence>
<accession>X1UBQ6</accession>
<name>X1UBQ6_9ZZZZ</name>
<dbReference type="AlphaFoldDB" id="X1UBQ6"/>
<feature type="compositionally biased region" description="Basic residues" evidence="1">
    <location>
        <begin position="156"/>
        <end position="184"/>
    </location>
</feature>
<feature type="non-terminal residue" evidence="2">
    <location>
        <position position="208"/>
    </location>
</feature>